<gene>
    <name evidence="16" type="ORF">CSCA_4171</name>
</gene>
<evidence type="ECO:0000256" key="6">
    <source>
        <dbReference type="ARBA" id="ARBA00022857"/>
    </source>
</evidence>
<feature type="domain" description="Ketoreductase" evidence="15">
    <location>
        <begin position="7"/>
        <end position="192"/>
    </location>
</feature>
<dbReference type="HOGENOM" id="CLU_010194_1_3_9"/>
<dbReference type="NCBIfam" id="NF009466">
    <property type="entry name" value="PRK12826.1-2"/>
    <property type="match status" value="1"/>
</dbReference>
<keyword evidence="4 14" id="KW-0444">Lipid biosynthesis</keyword>
<keyword evidence="6 13" id="KW-0521">NADP</keyword>
<dbReference type="SMART" id="SM00822">
    <property type="entry name" value="PKS_KR"/>
    <property type="match status" value="1"/>
</dbReference>
<evidence type="ECO:0000256" key="11">
    <source>
        <dbReference type="ARBA" id="ARBA00048508"/>
    </source>
</evidence>
<evidence type="ECO:0000256" key="13">
    <source>
        <dbReference type="PIRSR" id="PIRSR611284-2"/>
    </source>
</evidence>
<dbReference type="EC" id="1.1.1.100" evidence="14"/>
<dbReference type="PANTHER" id="PTHR42879:SF2">
    <property type="entry name" value="3-OXOACYL-[ACYL-CARRIER-PROTEIN] REDUCTASE FABG"/>
    <property type="match status" value="1"/>
</dbReference>
<evidence type="ECO:0000256" key="9">
    <source>
        <dbReference type="ARBA" id="ARBA00023160"/>
    </source>
</evidence>
<protein>
    <recommendedName>
        <fullName evidence="14">3-oxoacyl-[acyl-carrier-protein] reductase</fullName>
        <ecNumber evidence="14">1.1.1.100</ecNumber>
    </recommendedName>
</protein>
<keyword evidence="5 14" id="KW-0276">Fatty acid metabolism</keyword>
<keyword evidence="7 14" id="KW-0560">Oxidoreductase</keyword>
<evidence type="ECO:0000256" key="10">
    <source>
        <dbReference type="ARBA" id="ARBA00023221"/>
    </source>
</evidence>
<dbReference type="PRINTS" id="PR00080">
    <property type="entry name" value="SDRFAMILY"/>
</dbReference>
<dbReference type="GO" id="GO:0008202">
    <property type="term" value="P:steroid metabolic process"/>
    <property type="evidence" value="ECO:0007669"/>
    <property type="project" value="UniProtKB-KW"/>
</dbReference>
<comment type="function">
    <text evidence="1 14">Catalyzes the NADPH-dependent reduction of beta-ketoacyl-ACP substrates to beta-hydroxyacyl-ACP products, the first reductive step in the elongation cycle of fatty acid biosynthesis.</text>
</comment>
<dbReference type="Pfam" id="PF13561">
    <property type="entry name" value="adh_short_C2"/>
    <property type="match status" value="1"/>
</dbReference>
<feature type="binding site" evidence="13">
    <location>
        <begin position="156"/>
        <end position="160"/>
    </location>
    <ligand>
        <name>NADP(+)</name>
        <dbReference type="ChEBI" id="CHEBI:58349"/>
    </ligand>
</feature>
<keyword evidence="10" id="KW-0753">Steroid metabolism</keyword>
<evidence type="ECO:0000256" key="1">
    <source>
        <dbReference type="ARBA" id="ARBA00002607"/>
    </source>
</evidence>
<dbReference type="GO" id="GO:0006633">
    <property type="term" value="P:fatty acid biosynthetic process"/>
    <property type="evidence" value="ECO:0007669"/>
    <property type="project" value="UniProtKB-UniPathway"/>
</dbReference>
<comment type="subunit">
    <text evidence="14">Homotetramer.</text>
</comment>
<dbReference type="PRINTS" id="PR00081">
    <property type="entry name" value="GDHRDH"/>
</dbReference>
<evidence type="ECO:0000256" key="5">
    <source>
        <dbReference type="ARBA" id="ARBA00022832"/>
    </source>
</evidence>
<dbReference type="InterPro" id="IPR036291">
    <property type="entry name" value="NAD(P)-bd_dom_sf"/>
</dbReference>
<evidence type="ECO:0000313" key="16">
    <source>
        <dbReference type="EMBL" id="AKA71296.1"/>
    </source>
</evidence>
<dbReference type="Gene3D" id="3.40.50.720">
    <property type="entry name" value="NAD(P)-binding Rossmann-like Domain"/>
    <property type="match status" value="1"/>
</dbReference>
<dbReference type="EMBL" id="CP009933">
    <property type="protein sequence ID" value="AKA71296.1"/>
    <property type="molecule type" value="Genomic_DNA"/>
</dbReference>
<evidence type="ECO:0000256" key="7">
    <source>
        <dbReference type="ARBA" id="ARBA00023002"/>
    </source>
</evidence>
<name>A0A0E3GS18_CLOSL</name>
<evidence type="ECO:0000256" key="2">
    <source>
        <dbReference type="ARBA" id="ARBA00005194"/>
    </source>
</evidence>
<dbReference type="PROSITE" id="PS00061">
    <property type="entry name" value="ADH_SHORT"/>
    <property type="match status" value="1"/>
</dbReference>
<dbReference type="STRING" id="1548.CSCA_4171"/>
<evidence type="ECO:0000313" key="17">
    <source>
        <dbReference type="Proteomes" id="UP000033115"/>
    </source>
</evidence>
<dbReference type="GO" id="GO:0051287">
    <property type="term" value="F:NAD binding"/>
    <property type="evidence" value="ECO:0007669"/>
    <property type="project" value="UniProtKB-UniRule"/>
</dbReference>
<feature type="binding site" evidence="13">
    <location>
        <position position="189"/>
    </location>
    <ligand>
        <name>NADP(+)</name>
        <dbReference type="ChEBI" id="CHEBI:58349"/>
    </ligand>
</feature>
<proteinExistence type="inferred from homology"/>
<dbReference type="RefSeq" id="WP_029161086.1">
    <property type="nucleotide sequence ID" value="NZ_CP009933.1"/>
</dbReference>
<keyword evidence="17" id="KW-1185">Reference proteome</keyword>
<organism evidence="16 17">
    <name type="scientific">Clostridium scatologenes</name>
    <dbReference type="NCBI Taxonomy" id="1548"/>
    <lineage>
        <taxon>Bacteria</taxon>
        <taxon>Bacillati</taxon>
        <taxon>Bacillota</taxon>
        <taxon>Clostridia</taxon>
        <taxon>Eubacteriales</taxon>
        <taxon>Clostridiaceae</taxon>
        <taxon>Clostridium</taxon>
    </lineage>
</organism>
<feature type="binding site" evidence="13">
    <location>
        <begin position="13"/>
        <end position="16"/>
    </location>
    <ligand>
        <name>NADP(+)</name>
        <dbReference type="ChEBI" id="CHEBI:58349"/>
    </ligand>
</feature>
<comment type="pathway">
    <text evidence="2 14">Lipid metabolism; fatty acid biosynthesis.</text>
</comment>
<comment type="catalytic activity">
    <reaction evidence="11 14">
        <text>a (3R)-hydroxyacyl-[ACP] + NADP(+) = a 3-oxoacyl-[ACP] + NADPH + H(+)</text>
        <dbReference type="Rhea" id="RHEA:17397"/>
        <dbReference type="Rhea" id="RHEA-COMP:9916"/>
        <dbReference type="Rhea" id="RHEA-COMP:9945"/>
        <dbReference type="ChEBI" id="CHEBI:15378"/>
        <dbReference type="ChEBI" id="CHEBI:57783"/>
        <dbReference type="ChEBI" id="CHEBI:58349"/>
        <dbReference type="ChEBI" id="CHEBI:78776"/>
        <dbReference type="ChEBI" id="CHEBI:78827"/>
        <dbReference type="EC" id="1.1.1.100"/>
    </reaction>
</comment>
<dbReference type="InterPro" id="IPR011284">
    <property type="entry name" value="3oxo_ACP_reduc"/>
</dbReference>
<dbReference type="KEGG" id="csq:CSCA_4171"/>
<evidence type="ECO:0000256" key="12">
    <source>
        <dbReference type="PIRSR" id="PIRSR611284-1"/>
    </source>
</evidence>
<dbReference type="SUPFAM" id="SSF51735">
    <property type="entry name" value="NAD(P)-binding Rossmann-fold domains"/>
    <property type="match status" value="1"/>
</dbReference>
<evidence type="ECO:0000256" key="14">
    <source>
        <dbReference type="RuleBase" id="RU366074"/>
    </source>
</evidence>
<dbReference type="InterPro" id="IPR020904">
    <property type="entry name" value="Sc_DH/Rdtase_CS"/>
</dbReference>
<dbReference type="UniPathway" id="UPA00094"/>
<feature type="active site" description="Proton acceptor" evidence="12">
    <location>
        <position position="156"/>
    </location>
</feature>
<dbReference type="NCBIfam" id="NF005559">
    <property type="entry name" value="PRK07231.1"/>
    <property type="match status" value="1"/>
</dbReference>
<dbReference type="InterPro" id="IPR057326">
    <property type="entry name" value="KR_dom"/>
</dbReference>
<feature type="binding site" evidence="13">
    <location>
        <position position="91"/>
    </location>
    <ligand>
        <name>NADP(+)</name>
        <dbReference type="ChEBI" id="CHEBI:58349"/>
    </ligand>
</feature>
<accession>A0A0E3GS18</accession>
<dbReference type="CDD" id="cd05333">
    <property type="entry name" value="BKR_SDR_c"/>
    <property type="match status" value="1"/>
</dbReference>
<dbReference type="FunFam" id="3.40.50.720:FF:000037">
    <property type="entry name" value="3-oxoacyl-[acyl-carrier-protein] reductase FabG"/>
    <property type="match status" value="1"/>
</dbReference>
<evidence type="ECO:0000256" key="8">
    <source>
        <dbReference type="ARBA" id="ARBA00023098"/>
    </source>
</evidence>
<comment type="similarity">
    <text evidence="3 14">Belongs to the short-chain dehydrogenases/reductases (SDR) family.</text>
</comment>
<dbReference type="NCBIfam" id="NF004199">
    <property type="entry name" value="PRK05653.1-4"/>
    <property type="match status" value="1"/>
</dbReference>
<dbReference type="NCBIfam" id="TIGR01830">
    <property type="entry name" value="3oxo_ACP_reduc"/>
    <property type="match status" value="1"/>
</dbReference>
<sequence length="248" mass="26326">MEDLKGKTVLVTGASRGIGKAIALKLAGLGANIVINYRSEPKSAEDLVEEIRSLGVKAEAVQADISSFEGAKNLTEKAVEAFGRIDILVNNAGITRDGLLLRMKEEDFDKVIEVNLKGTFNCIRHVSSVMLKQKCGKIINISSVVGIAGNAGQVNYSAAKAGIIGMTKSVARELASRNITVNAVAPGFIKTNMTEVLSDKAKETTLKGIPLKRFGTAEDVANVVAFLSLPYSDYITGHVINVDGGMVM</sequence>
<dbReference type="Proteomes" id="UP000033115">
    <property type="component" value="Chromosome"/>
</dbReference>
<evidence type="ECO:0000256" key="4">
    <source>
        <dbReference type="ARBA" id="ARBA00022516"/>
    </source>
</evidence>
<dbReference type="AlphaFoldDB" id="A0A0E3GS18"/>
<keyword evidence="8 14" id="KW-0443">Lipid metabolism</keyword>
<keyword evidence="9 14" id="KW-0275">Fatty acid biosynthesis</keyword>
<dbReference type="PANTHER" id="PTHR42879">
    <property type="entry name" value="3-OXOACYL-(ACYL-CARRIER-PROTEIN) REDUCTASE"/>
    <property type="match status" value="1"/>
</dbReference>
<reference evidence="16 17" key="1">
    <citation type="journal article" date="2015" name="J. Biotechnol.">
        <title>Complete genome sequence of a malodorant-producing acetogen, Clostridium scatologenes ATCC 25775(T).</title>
        <authorList>
            <person name="Zhu Z."/>
            <person name="Guo T."/>
            <person name="Zheng H."/>
            <person name="Song T."/>
            <person name="Ouyang P."/>
            <person name="Xie J."/>
        </authorList>
    </citation>
    <scope>NUCLEOTIDE SEQUENCE [LARGE SCALE GENOMIC DNA]</scope>
    <source>
        <strain evidence="16 17">ATCC 25775</strain>
    </source>
</reference>
<dbReference type="InterPro" id="IPR050259">
    <property type="entry name" value="SDR"/>
</dbReference>
<evidence type="ECO:0000256" key="3">
    <source>
        <dbReference type="ARBA" id="ARBA00006484"/>
    </source>
</evidence>
<dbReference type="GO" id="GO:0004316">
    <property type="term" value="F:3-oxoacyl-[acyl-carrier-protein] reductase (NADPH) activity"/>
    <property type="evidence" value="ECO:0007669"/>
    <property type="project" value="UniProtKB-UniRule"/>
</dbReference>
<evidence type="ECO:0000259" key="15">
    <source>
        <dbReference type="SMART" id="SM00822"/>
    </source>
</evidence>
<dbReference type="InterPro" id="IPR002347">
    <property type="entry name" value="SDR_fam"/>
</dbReference>